<accession>A0ABV8WHA7</accession>
<dbReference type="SUPFAM" id="SSF52091">
    <property type="entry name" value="SpoIIaa-like"/>
    <property type="match status" value="1"/>
</dbReference>
<evidence type="ECO:0000313" key="2">
    <source>
        <dbReference type="EMBL" id="MFC4395266.1"/>
    </source>
</evidence>
<evidence type="ECO:0000259" key="1">
    <source>
        <dbReference type="Pfam" id="PF25056"/>
    </source>
</evidence>
<reference evidence="3" key="1">
    <citation type="journal article" date="2019" name="Int. J. Syst. Evol. Microbiol.">
        <title>The Global Catalogue of Microorganisms (GCM) 10K type strain sequencing project: providing services to taxonomists for standard genome sequencing and annotation.</title>
        <authorList>
            <consortium name="The Broad Institute Genomics Platform"/>
            <consortium name="The Broad Institute Genome Sequencing Center for Infectious Disease"/>
            <person name="Wu L."/>
            <person name="Ma J."/>
        </authorList>
    </citation>
    <scope>NUCLEOTIDE SEQUENCE [LARGE SCALE GENOMIC DNA]</scope>
    <source>
        <strain evidence="3">PJ61</strain>
    </source>
</reference>
<organism evidence="2 3">
    <name type="scientific">Arthrobacter sedimenti</name>
    <dbReference type="NCBI Taxonomy" id="2694931"/>
    <lineage>
        <taxon>Bacteria</taxon>
        <taxon>Bacillati</taxon>
        <taxon>Actinomycetota</taxon>
        <taxon>Actinomycetes</taxon>
        <taxon>Micrococcales</taxon>
        <taxon>Micrococcaceae</taxon>
        <taxon>Arthrobacter</taxon>
    </lineage>
</organism>
<sequence>MSSKVVGMEDITGTIELSGDLLHLKWGHGDVVTERDAVALMERARALSGGRALPMLVEITGVEWIEQGALKAFAGRWPLTRAAVVGTSPVDHTLASFYTGRHKPVHPTRYFTSMDEAMAWLTEDPAQP</sequence>
<dbReference type="InterPro" id="IPR036513">
    <property type="entry name" value="STAS_dom_sf"/>
</dbReference>
<dbReference type="InterPro" id="IPR056695">
    <property type="entry name" value="DUF7793"/>
</dbReference>
<dbReference type="EMBL" id="JBHSDQ010000001">
    <property type="protein sequence ID" value="MFC4395266.1"/>
    <property type="molecule type" value="Genomic_DNA"/>
</dbReference>
<name>A0ABV8WHA7_9MICC</name>
<protein>
    <submittedName>
        <fullName evidence="2">STAS/SEC14 domain-containing protein</fullName>
    </submittedName>
</protein>
<dbReference type="Gene3D" id="3.40.970.30">
    <property type="entry name" value="yp_829618.1 like domains"/>
    <property type="match status" value="1"/>
</dbReference>
<gene>
    <name evidence="2" type="ORF">ACFO0G_04120</name>
</gene>
<dbReference type="Pfam" id="PF25056">
    <property type="entry name" value="DUF7793"/>
    <property type="match status" value="1"/>
</dbReference>
<comment type="caution">
    <text evidence="2">The sequence shown here is derived from an EMBL/GenBank/DDBJ whole genome shotgun (WGS) entry which is preliminary data.</text>
</comment>
<feature type="domain" description="DUF7793" evidence="1">
    <location>
        <begin position="16"/>
        <end position="122"/>
    </location>
</feature>
<dbReference type="Proteomes" id="UP001595778">
    <property type="component" value="Unassembled WGS sequence"/>
</dbReference>
<evidence type="ECO:0000313" key="3">
    <source>
        <dbReference type="Proteomes" id="UP001595778"/>
    </source>
</evidence>
<dbReference type="Gene3D" id="3.40.1680.10">
    <property type="entry name" value="yp_829618.1 domain like"/>
    <property type="match status" value="1"/>
</dbReference>
<proteinExistence type="predicted"/>
<keyword evidence="3" id="KW-1185">Reference proteome</keyword>